<keyword evidence="7" id="KW-0560">Oxidoreductase</keyword>
<dbReference type="InterPro" id="IPR017896">
    <property type="entry name" value="4Fe4S_Fe-S-bd"/>
</dbReference>
<evidence type="ECO:0000256" key="1">
    <source>
        <dbReference type="ARBA" id="ARBA00022485"/>
    </source>
</evidence>
<evidence type="ECO:0000259" key="6">
    <source>
        <dbReference type="PROSITE" id="PS51379"/>
    </source>
</evidence>
<feature type="transmembrane region" description="Helical" evidence="5">
    <location>
        <begin position="441"/>
        <end position="460"/>
    </location>
</feature>
<dbReference type="PANTHER" id="PTHR43177:SF3">
    <property type="entry name" value="PROTEIN NRFC HOMOLOG"/>
    <property type="match status" value="1"/>
</dbReference>
<feature type="transmembrane region" description="Helical" evidence="5">
    <location>
        <begin position="373"/>
        <end position="397"/>
    </location>
</feature>
<dbReference type="GO" id="GO:0016491">
    <property type="term" value="F:oxidoreductase activity"/>
    <property type="evidence" value="ECO:0007669"/>
    <property type="project" value="UniProtKB-KW"/>
</dbReference>
<organism evidence="7">
    <name type="scientific">hydrothermal vent metagenome</name>
    <dbReference type="NCBI Taxonomy" id="652676"/>
    <lineage>
        <taxon>unclassified sequences</taxon>
        <taxon>metagenomes</taxon>
        <taxon>ecological metagenomes</taxon>
    </lineage>
</organism>
<keyword evidence="5" id="KW-0812">Transmembrane</keyword>
<keyword evidence="5" id="KW-1133">Transmembrane helix</keyword>
<feature type="transmembrane region" description="Helical" evidence="5">
    <location>
        <begin position="276"/>
        <end position="296"/>
    </location>
</feature>
<evidence type="ECO:0000256" key="4">
    <source>
        <dbReference type="ARBA" id="ARBA00023014"/>
    </source>
</evidence>
<keyword evidence="4" id="KW-0411">Iron-sulfur</keyword>
<dbReference type="InterPro" id="IPR050954">
    <property type="entry name" value="ET_IronSulfur_Cluster-Binding"/>
</dbReference>
<dbReference type="CDD" id="cd10551">
    <property type="entry name" value="PsrB"/>
    <property type="match status" value="1"/>
</dbReference>
<dbReference type="GO" id="GO:0046872">
    <property type="term" value="F:metal ion binding"/>
    <property type="evidence" value="ECO:0007669"/>
    <property type="project" value="UniProtKB-KW"/>
</dbReference>
<keyword evidence="5" id="KW-0472">Membrane</keyword>
<dbReference type="InterPro" id="IPR017900">
    <property type="entry name" value="4Fe4S_Fe_S_CS"/>
</dbReference>
<protein>
    <submittedName>
        <fullName evidence="7">Anaerobic dimethyl sulfoxide reductase chain B, iron-sulfur binding subunit</fullName>
        <ecNumber evidence="7">1.8.5.3</ecNumber>
    </submittedName>
</protein>
<gene>
    <name evidence="7" type="ORF">MNBD_ALPHA08-1673</name>
</gene>
<dbReference type="PANTHER" id="PTHR43177">
    <property type="entry name" value="PROTEIN NRFC"/>
    <property type="match status" value="1"/>
</dbReference>
<feature type="domain" description="4Fe-4S ferredoxin-type" evidence="6">
    <location>
        <begin position="4"/>
        <end position="34"/>
    </location>
</feature>
<keyword evidence="3" id="KW-0408">Iron</keyword>
<dbReference type="Pfam" id="PF13247">
    <property type="entry name" value="Fer4_11"/>
    <property type="match status" value="1"/>
</dbReference>
<evidence type="ECO:0000256" key="5">
    <source>
        <dbReference type="SAM" id="Phobius"/>
    </source>
</evidence>
<dbReference type="Gene3D" id="1.20.1630.10">
    <property type="entry name" value="Formate dehydrogenase/DMSO reductase domain"/>
    <property type="match status" value="1"/>
</dbReference>
<dbReference type="GO" id="GO:0051539">
    <property type="term" value="F:4 iron, 4 sulfur cluster binding"/>
    <property type="evidence" value="ECO:0007669"/>
    <property type="project" value="UniProtKB-KW"/>
</dbReference>
<feature type="transmembrane region" description="Helical" evidence="5">
    <location>
        <begin position="403"/>
        <end position="421"/>
    </location>
</feature>
<keyword evidence="1" id="KW-0004">4Fe-4S</keyword>
<feature type="transmembrane region" description="Helical" evidence="5">
    <location>
        <begin position="466"/>
        <end position="485"/>
    </location>
</feature>
<feature type="transmembrane region" description="Helical" evidence="5">
    <location>
        <begin position="317"/>
        <end position="335"/>
    </location>
</feature>
<reference evidence="7" key="1">
    <citation type="submission" date="2018-06" db="EMBL/GenBank/DDBJ databases">
        <authorList>
            <person name="Zhirakovskaya E."/>
        </authorList>
    </citation>
    <scope>NUCLEOTIDE SEQUENCE</scope>
</reference>
<name>A0A3B0RDX2_9ZZZZ</name>
<dbReference type="PROSITE" id="PS51379">
    <property type="entry name" value="4FE4S_FER_2"/>
    <property type="match status" value="2"/>
</dbReference>
<dbReference type="EC" id="1.8.5.3" evidence="7"/>
<feature type="transmembrane region" description="Helical" evidence="5">
    <location>
        <begin position="249"/>
        <end position="270"/>
    </location>
</feature>
<proteinExistence type="predicted"/>
<dbReference type="PROSITE" id="PS00198">
    <property type="entry name" value="4FE4S_FER_1"/>
    <property type="match status" value="1"/>
</dbReference>
<dbReference type="AlphaFoldDB" id="A0A3B0RDX2"/>
<dbReference type="EMBL" id="UOEC01000069">
    <property type="protein sequence ID" value="VAV89857.1"/>
    <property type="molecule type" value="Genomic_DNA"/>
</dbReference>
<keyword evidence="2" id="KW-0479">Metal-binding</keyword>
<dbReference type="Gene3D" id="3.30.70.20">
    <property type="match status" value="2"/>
</dbReference>
<accession>A0A3B0RDX2</accession>
<evidence type="ECO:0000256" key="3">
    <source>
        <dbReference type="ARBA" id="ARBA00023004"/>
    </source>
</evidence>
<evidence type="ECO:0000313" key="7">
    <source>
        <dbReference type="EMBL" id="VAV89857.1"/>
    </source>
</evidence>
<feature type="transmembrane region" description="Helical" evidence="5">
    <location>
        <begin position="341"/>
        <end position="361"/>
    </location>
</feature>
<dbReference type="SUPFAM" id="SSF54862">
    <property type="entry name" value="4Fe-4S ferredoxins"/>
    <property type="match status" value="1"/>
</dbReference>
<sequence>MTRWVMVVDLNRCVGCQTCTAACKHANATAPGVQWRKVLDFEVGEFPDVHRAFMPVGCMHCDKPPCLDVCPTTATKKRQDGIVTIDYDLCIGCAYCAVACPYQARWRVDQPDTAFGGKPMRHEAVSEHLERRGVAQKCTFCIDRIDPGMAEGLMPGIDPEATPACVNSCIAGALHFGDIDDPESNVSKLLSEHKYYRMHEDVGTEPGFYYLWDHGSTNDVPLEPAPMVADPVGLSSVSSALQTSWDWRAAANFIFGGTGTGLFAFTALATLFAAPLWIAALLALALVATGLLCVWLEIGRPWRFINVYFNPKGSWMTREAIVALLFFATGLLALLSNITLIWLIAAGFGLIFLYCQGRILLAAKGIPAWRQTGIVLLIMASGLTEGLGLFAAIAAIAGLDTPLLQITIMALLVLLPIRYLVWFNYRTALGRKGAPTKAFKALDSGILNLSFTTHLVLLGIVVASYFIPVLLIAGGLLAVASGWAFKFKLITKAAYNQGYSIERLPVRGAGKSVPGIKPGWTLS</sequence>
<evidence type="ECO:0000256" key="2">
    <source>
        <dbReference type="ARBA" id="ARBA00022723"/>
    </source>
</evidence>
<feature type="domain" description="4Fe-4S ferredoxin-type" evidence="6">
    <location>
        <begin position="81"/>
        <end position="111"/>
    </location>
</feature>